<reference evidence="8 9" key="1">
    <citation type="journal article" date="2015" name="Nature">
        <title>rRNA introns, odd ribosomes, and small enigmatic genomes across a large radiation of phyla.</title>
        <authorList>
            <person name="Brown C.T."/>
            <person name="Hug L.A."/>
            <person name="Thomas B.C."/>
            <person name="Sharon I."/>
            <person name="Castelle C.J."/>
            <person name="Singh A."/>
            <person name="Wilkins M.J."/>
            <person name="Williams K.H."/>
            <person name="Banfield J.F."/>
        </authorList>
    </citation>
    <scope>NUCLEOTIDE SEQUENCE [LARGE SCALE GENOMIC DNA]</scope>
</reference>
<name>A0A0G0SFC5_9BACT</name>
<dbReference type="Gene3D" id="1.10.3470.10">
    <property type="entry name" value="ABC transporter involved in vitamin B12 uptake, BtuC"/>
    <property type="match status" value="1"/>
</dbReference>
<evidence type="ECO:0000256" key="6">
    <source>
        <dbReference type="RuleBase" id="RU003943"/>
    </source>
</evidence>
<dbReference type="Proteomes" id="UP000034539">
    <property type="component" value="Unassembled WGS sequence"/>
</dbReference>
<dbReference type="GO" id="GO:0055085">
    <property type="term" value="P:transmembrane transport"/>
    <property type="evidence" value="ECO:0007669"/>
    <property type="project" value="InterPro"/>
</dbReference>
<keyword evidence="3 6" id="KW-0812">Transmembrane</keyword>
<protein>
    <submittedName>
        <fullName evidence="8">ABC-3 protein</fullName>
    </submittedName>
</protein>
<keyword evidence="5 7" id="KW-0472">Membrane</keyword>
<evidence type="ECO:0000256" key="2">
    <source>
        <dbReference type="ARBA" id="ARBA00008034"/>
    </source>
</evidence>
<dbReference type="InterPro" id="IPR037294">
    <property type="entry name" value="ABC_BtuC-like"/>
</dbReference>
<organism evidence="8 9">
    <name type="scientific">Candidatus Gottesmanbacteria bacterium GW2011_GWC2_39_8</name>
    <dbReference type="NCBI Taxonomy" id="1618450"/>
    <lineage>
        <taxon>Bacteria</taxon>
        <taxon>Candidatus Gottesmaniibacteriota</taxon>
    </lineage>
</organism>
<keyword evidence="6" id="KW-0813">Transport</keyword>
<proteinExistence type="inferred from homology"/>
<comment type="similarity">
    <text evidence="2 6">Belongs to the ABC-3 integral membrane protein family.</text>
</comment>
<feature type="transmembrane region" description="Helical" evidence="7">
    <location>
        <begin position="21"/>
        <end position="40"/>
    </location>
</feature>
<accession>A0A0G0SFC5</accession>
<sequence>MIISYTIMPEIFQYSFILRGLEAGIIIALIAPVIGIFLVLRRYSLIADTLSHVSLAGVAIGLILNINPLITAIISAVVSSIVIERLRLSKRIFGESALAIFLSGSLALAIILISLNHGFRVDLFNYLFGSITTVRQADVYIIFILGLLVIAGIFAFYKELVYITVDEEAAQVSGISTRLINILLIVFAALTVSLAIPIVGVLLIGALIVIPVVTALQLRKSFKQTIFIAEIVSVFSVTFGIISSFYLNLSAGGVIVLINIIILLLTFIIKEFKH</sequence>
<comment type="subcellular location">
    <subcellularLocation>
        <location evidence="6">Cell membrane</location>
        <topology evidence="6">Multi-pass membrane protein</topology>
    </subcellularLocation>
    <subcellularLocation>
        <location evidence="1">Membrane</location>
        <topology evidence="1">Multi-pass membrane protein</topology>
    </subcellularLocation>
</comment>
<dbReference type="PANTHER" id="PTHR30477">
    <property type="entry name" value="ABC-TRANSPORTER METAL-BINDING PROTEIN"/>
    <property type="match status" value="1"/>
</dbReference>
<dbReference type="GO" id="GO:0010043">
    <property type="term" value="P:response to zinc ion"/>
    <property type="evidence" value="ECO:0007669"/>
    <property type="project" value="TreeGrafter"/>
</dbReference>
<keyword evidence="4 7" id="KW-1133">Transmembrane helix</keyword>
<evidence type="ECO:0000256" key="5">
    <source>
        <dbReference type="ARBA" id="ARBA00023136"/>
    </source>
</evidence>
<gene>
    <name evidence="8" type="ORF">UT63_C0017G0001</name>
</gene>
<dbReference type="AlphaFoldDB" id="A0A0G0SFC5"/>
<feature type="transmembrane region" description="Helical" evidence="7">
    <location>
        <begin position="98"/>
        <end position="119"/>
    </location>
</feature>
<evidence type="ECO:0000256" key="1">
    <source>
        <dbReference type="ARBA" id="ARBA00004141"/>
    </source>
</evidence>
<dbReference type="GO" id="GO:0043190">
    <property type="term" value="C:ATP-binding cassette (ABC) transporter complex"/>
    <property type="evidence" value="ECO:0007669"/>
    <property type="project" value="InterPro"/>
</dbReference>
<evidence type="ECO:0000256" key="7">
    <source>
        <dbReference type="SAM" id="Phobius"/>
    </source>
</evidence>
<dbReference type="InterPro" id="IPR001626">
    <property type="entry name" value="ABC_TroCD"/>
</dbReference>
<feature type="transmembrane region" description="Helical" evidence="7">
    <location>
        <begin position="139"/>
        <end position="157"/>
    </location>
</feature>
<dbReference type="Pfam" id="PF00950">
    <property type="entry name" value="ABC-3"/>
    <property type="match status" value="1"/>
</dbReference>
<evidence type="ECO:0000256" key="3">
    <source>
        <dbReference type="ARBA" id="ARBA00022692"/>
    </source>
</evidence>
<feature type="transmembrane region" description="Helical" evidence="7">
    <location>
        <begin position="225"/>
        <end position="245"/>
    </location>
</feature>
<dbReference type="PATRIC" id="fig|1618450.3.peg.460"/>
<evidence type="ECO:0000313" key="8">
    <source>
        <dbReference type="EMBL" id="KKR33410.1"/>
    </source>
</evidence>
<dbReference type="EMBL" id="LBXN01000017">
    <property type="protein sequence ID" value="KKR33410.1"/>
    <property type="molecule type" value="Genomic_DNA"/>
</dbReference>
<evidence type="ECO:0000256" key="4">
    <source>
        <dbReference type="ARBA" id="ARBA00022989"/>
    </source>
</evidence>
<feature type="transmembrane region" description="Helical" evidence="7">
    <location>
        <begin position="196"/>
        <end position="218"/>
    </location>
</feature>
<feature type="transmembrane region" description="Helical" evidence="7">
    <location>
        <begin position="52"/>
        <end position="78"/>
    </location>
</feature>
<feature type="transmembrane region" description="Helical" evidence="7">
    <location>
        <begin position="251"/>
        <end position="269"/>
    </location>
</feature>
<dbReference type="SUPFAM" id="SSF81345">
    <property type="entry name" value="ABC transporter involved in vitamin B12 uptake, BtuC"/>
    <property type="match status" value="1"/>
</dbReference>
<evidence type="ECO:0000313" key="9">
    <source>
        <dbReference type="Proteomes" id="UP000034539"/>
    </source>
</evidence>
<dbReference type="PANTHER" id="PTHR30477:SF0">
    <property type="entry name" value="METAL TRANSPORT SYSTEM MEMBRANE PROTEIN TM_0125-RELATED"/>
    <property type="match status" value="1"/>
</dbReference>
<comment type="caution">
    <text evidence="8">The sequence shown here is derived from an EMBL/GenBank/DDBJ whole genome shotgun (WGS) entry which is preliminary data.</text>
</comment>